<dbReference type="InterPro" id="IPR036397">
    <property type="entry name" value="RNaseH_sf"/>
</dbReference>
<dbReference type="InterPro" id="IPR053151">
    <property type="entry name" value="RNase_H-like"/>
</dbReference>
<dbReference type="AlphaFoldDB" id="A0ABD3TB77"/>
<keyword evidence="1" id="KW-0472">Membrane</keyword>
<accession>A0ABD3TB77</accession>
<dbReference type="Pfam" id="PF13456">
    <property type="entry name" value="RVT_3"/>
    <property type="match status" value="1"/>
</dbReference>
<evidence type="ECO:0000256" key="1">
    <source>
        <dbReference type="SAM" id="Phobius"/>
    </source>
</evidence>
<dbReference type="PANTHER" id="PTHR47723:SF19">
    <property type="entry name" value="POLYNUCLEOTIDYL TRANSFERASE, RIBONUCLEASE H-LIKE SUPERFAMILY PROTEIN"/>
    <property type="match status" value="1"/>
</dbReference>
<keyword evidence="4" id="KW-1185">Reference proteome</keyword>
<evidence type="ECO:0000259" key="2">
    <source>
        <dbReference type="Pfam" id="PF13456"/>
    </source>
</evidence>
<dbReference type="InterPro" id="IPR002156">
    <property type="entry name" value="RNaseH_domain"/>
</dbReference>
<evidence type="ECO:0000313" key="4">
    <source>
        <dbReference type="Proteomes" id="UP001634393"/>
    </source>
</evidence>
<organism evidence="3 4">
    <name type="scientific">Penstemon smallii</name>
    <dbReference type="NCBI Taxonomy" id="265156"/>
    <lineage>
        <taxon>Eukaryota</taxon>
        <taxon>Viridiplantae</taxon>
        <taxon>Streptophyta</taxon>
        <taxon>Embryophyta</taxon>
        <taxon>Tracheophyta</taxon>
        <taxon>Spermatophyta</taxon>
        <taxon>Magnoliopsida</taxon>
        <taxon>eudicotyledons</taxon>
        <taxon>Gunneridae</taxon>
        <taxon>Pentapetalae</taxon>
        <taxon>asterids</taxon>
        <taxon>lamiids</taxon>
        <taxon>Lamiales</taxon>
        <taxon>Plantaginaceae</taxon>
        <taxon>Cheloneae</taxon>
        <taxon>Penstemon</taxon>
    </lineage>
</organism>
<protein>
    <recommendedName>
        <fullName evidence="2">RNase H type-1 domain-containing protein</fullName>
    </recommendedName>
</protein>
<dbReference type="PANTHER" id="PTHR47723">
    <property type="entry name" value="OS05G0353850 PROTEIN"/>
    <property type="match status" value="1"/>
</dbReference>
<sequence>MSSGHENSKNQNDNGISEAAVAATAVAGMAGLAVWGLSKLFGLVVWGLSKLFGSSKPEDNNMTMASTVSRDGWFQLNTGASVILTFQASIYGSAGRWIVGFTARLEPCNMRSAELQAVREGMKLAWKRGLKKVIIETDSEQAVNHLIKNPNKLGKENISLRSIIEECRNLRKHDWNTELKLIDKEDKNTL</sequence>
<feature type="transmembrane region" description="Helical" evidence="1">
    <location>
        <begin position="20"/>
        <end position="46"/>
    </location>
</feature>
<proteinExistence type="predicted"/>
<comment type="caution">
    <text evidence="3">The sequence shown here is derived from an EMBL/GenBank/DDBJ whole genome shotgun (WGS) entry which is preliminary data.</text>
</comment>
<gene>
    <name evidence="3" type="ORF">ACJIZ3_008967</name>
</gene>
<dbReference type="Gene3D" id="3.30.420.10">
    <property type="entry name" value="Ribonuclease H-like superfamily/Ribonuclease H"/>
    <property type="match status" value="1"/>
</dbReference>
<dbReference type="EMBL" id="JBJXBP010000004">
    <property type="protein sequence ID" value="KAL3834231.1"/>
    <property type="molecule type" value="Genomic_DNA"/>
</dbReference>
<evidence type="ECO:0000313" key="3">
    <source>
        <dbReference type="EMBL" id="KAL3834231.1"/>
    </source>
</evidence>
<dbReference type="InterPro" id="IPR012337">
    <property type="entry name" value="RNaseH-like_sf"/>
</dbReference>
<dbReference type="InterPro" id="IPR044730">
    <property type="entry name" value="RNase_H-like_dom_plant"/>
</dbReference>
<feature type="domain" description="RNase H type-1" evidence="2">
    <location>
        <begin position="90"/>
        <end position="186"/>
    </location>
</feature>
<dbReference type="CDD" id="cd06222">
    <property type="entry name" value="RNase_H_like"/>
    <property type="match status" value="1"/>
</dbReference>
<dbReference type="Proteomes" id="UP001634393">
    <property type="component" value="Unassembled WGS sequence"/>
</dbReference>
<dbReference type="SUPFAM" id="SSF53098">
    <property type="entry name" value="Ribonuclease H-like"/>
    <property type="match status" value="1"/>
</dbReference>
<keyword evidence="1" id="KW-0812">Transmembrane</keyword>
<keyword evidence="1" id="KW-1133">Transmembrane helix</keyword>
<reference evidence="3 4" key="1">
    <citation type="submission" date="2024-12" db="EMBL/GenBank/DDBJ databases">
        <title>The unique morphological basis and parallel evolutionary history of personate flowers in Penstemon.</title>
        <authorList>
            <person name="Depatie T.H."/>
            <person name="Wessinger C.A."/>
        </authorList>
    </citation>
    <scope>NUCLEOTIDE SEQUENCE [LARGE SCALE GENOMIC DNA]</scope>
    <source>
        <strain evidence="3">WTNN_2</strain>
        <tissue evidence="3">Leaf</tissue>
    </source>
</reference>
<name>A0ABD3TB77_9LAMI</name>